<name>A0ABT2DBM8_9BURK</name>
<dbReference type="RefSeq" id="WP_258821605.1">
    <property type="nucleotide sequence ID" value="NZ_JANUHB010000002.1"/>
</dbReference>
<dbReference type="Proteomes" id="UP001206126">
    <property type="component" value="Unassembled WGS sequence"/>
</dbReference>
<dbReference type="EMBL" id="JANUHB010000002">
    <property type="protein sequence ID" value="MCS0807813.1"/>
    <property type="molecule type" value="Genomic_DNA"/>
</dbReference>
<dbReference type="InterPro" id="IPR016631">
    <property type="entry name" value="Regulatory_RpfE"/>
</dbReference>
<keyword evidence="2" id="KW-1185">Reference proteome</keyword>
<dbReference type="PIRSF" id="PIRSF015283">
    <property type="entry name" value="Regulatory_RpfE"/>
    <property type="match status" value="1"/>
</dbReference>
<protein>
    <recommendedName>
        <fullName evidence="3">Phosphoglycerate mutase</fullName>
    </recommendedName>
</protein>
<evidence type="ECO:0000313" key="1">
    <source>
        <dbReference type="EMBL" id="MCS0807813.1"/>
    </source>
</evidence>
<comment type="caution">
    <text evidence="1">The sequence shown here is derived from an EMBL/GenBank/DDBJ whole genome shotgun (WGS) entry which is preliminary data.</text>
</comment>
<sequence>MVQLTLVLPFALPAPEFAPDLVRSLQAPALAALVSRTATHHRQPYDQTARALPHEVWLARALGLEQHGQPGFAVAAMRGFGLDPQDGTWFIINPSHIEIARSHLMMPDLRQLDLHDADSRALFDAARPYVEEAGHTLEYGDAQTWFMRADDWAGMDTSTPDAAVGMNLTDCMPTGPRALAYRKLQNEIQMLWYTHPANAARESRRQPPVNAFWLWGAATTNSTASPKTVVPAQAGTHAELPKSANGTTVAAFESPGWLSALATERLTSLPQVGATQADTLLIAGNVAAPAIAADWSGWLYEMQRLESELFAPLLAALAAGRIKQLKLVMSHRDAHAEFTTTAMAQRKFWRRPTLERLI</sequence>
<gene>
    <name evidence="1" type="ORF">NX774_07735</name>
</gene>
<evidence type="ECO:0008006" key="3">
    <source>
        <dbReference type="Google" id="ProtNLM"/>
    </source>
</evidence>
<accession>A0ABT2DBM8</accession>
<organism evidence="1 2">
    <name type="scientific">Massilia agilis</name>
    <dbReference type="NCBI Taxonomy" id="1811226"/>
    <lineage>
        <taxon>Bacteria</taxon>
        <taxon>Pseudomonadati</taxon>
        <taxon>Pseudomonadota</taxon>
        <taxon>Betaproteobacteria</taxon>
        <taxon>Burkholderiales</taxon>
        <taxon>Oxalobacteraceae</taxon>
        <taxon>Telluria group</taxon>
        <taxon>Massilia</taxon>
    </lineage>
</organism>
<reference evidence="1 2" key="1">
    <citation type="submission" date="2022-08" db="EMBL/GenBank/DDBJ databases">
        <title>Reclassification of Massilia species as members of the genera Telluria, Duganella, Pseudoduganella, Mokoshia gen. nov. and Zemynaea gen. nov. using orthogonal and non-orthogonal genome-based approaches.</title>
        <authorList>
            <person name="Bowman J.P."/>
        </authorList>
    </citation>
    <scope>NUCLEOTIDE SEQUENCE [LARGE SCALE GENOMIC DNA]</scope>
    <source>
        <strain evidence="1 2">JCM 31605</strain>
    </source>
</reference>
<evidence type="ECO:0000313" key="2">
    <source>
        <dbReference type="Proteomes" id="UP001206126"/>
    </source>
</evidence>
<proteinExistence type="predicted"/>